<dbReference type="InterPro" id="IPR006016">
    <property type="entry name" value="UspA"/>
</dbReference>
<comment type="similarity">
    <text evidence="1">Belongs to the universal stress protein A family.</text>
</comment>
<evidence type="ECO:0000313" key="4">
    <source>
        <dbReference type="Proteomes" id="UP001166784"/>
    </source>
</evidence>
<dbReference type="EMBL" id="JAKWJU010000002">
    <property type="protein sequence ID" value="MCH6160815.1"/>
    <property type="molecule type" value="Genomic_DNA"/>
</dbReference>
<reference evidence="3" key="1">
    <citation type="submission" date="2022-03" db="EMBL/GenBank/DDBJ databases">
        <authorList>
            <person name="Santos J.D.N."/>
            <person name="Kallscheuer N."/>
            <person name="Jogler C."/>
            <person name="Lage O.M."/>
        </authorList>
    </citation>
    <scope>NUCLEOTIDE SEQUENCE</scope>
    <source>
        <strain evidence="3">M600PL45_2</strain>
    </source>
</reference>
<dbReference type="InterPro" id="IPR006015">
    <property type="entry name" value="Universal_stress_UspA"/>
</dbReference>
<proteinExistence type="inferred from homology"/>
<sequence length="294" mass="31354">MTEADDRVEVASEPRPVAVGVDGSAESLAAVEWAGAHAVSHDVPLWIVCARRKPLGAADGQEPWPQEQLHAAHRLAAGLYPSLKITEDAVCESPVKALMSVASEAGLLVLGSRGLGTVEGFVLGSVGLSVIAHTRRPVVAVRGRMPAGAAAETGPVVAGIDPHDRHADVLDFAFRTASAQRRTLRVAHAWSVRALYSYPSALPEPRMTAQAGRQAQQALEETLQPWRERFPDVTTEIWTEGAAVAPYLLQVASDATLLTIGRRPRGHPFPTRIGPVAHALLHHSPRPIALIPHA</sequence>
<evidence type="ECO:0000313" key="3">
    <source>
        <dbReference type="EMBL" id="MCH6160815.1"/>
    </source>
</evidence>
<name>A0ABS9SX00_9ACTN</name>
<dbReference type="SUPFAM" id="SSF52402">
    <property type="entry name" value="Adenine nucleotide alpha hydrolases-like"/>
    <property type="match status" value="2"/>
</dbReference>
<accession>A0ABS9SX00</accession>
<dbReference type="InterPro" id="IPR014729">
    <property type="entry name" value="Rossmann-like_a/b/a_fold"/>
</dbReference>
<protein>
    <submittedName>
        <fullName evidence="3">Universal stress protein</fullName>
    </submittedName>
</protein>
<dbReference type="PANTHER" id="PTHR46553:SF3">
    <property type="entry name" value="ADENINE NUCLEOTIDE ALPHA HYDROLASES-LIKE SUPERFAMILY PROTEIN"/>
    <property type="match status" value="1"/>
</dbReference>
<dbReference type="PANTHER" id="PTHR46553">
    <property type="entry name" value="ADENINE NUCLEOTIDE ALPHA HYDROLASES-LIKE SUPERFAMILY PROTEIN"/>
    <property type="match status" value="1"/>
</dbReference>
<evidence type="ECO:0000256" key="1">
    <source>
        <dbReference type="ARBA" id="ARBA00008791"/>
    </source>
</evidence>
<organism evidence="3 4">
    <name type="scientific">Streptomyces marispadix</name>
    <dbReference type="NCBI Taxonomy" id="2922868"/>
    <lineage>
        <taxon>Bacteria</taxon>
        <taxon>Bacillati</taxon>
        <taxon>Actinomycetota</taxon>
        <taxon>Actinomycetes</taxon>
        <taxon>Kitasatosporales</taxon>
        <taxon>Streptomycetaceae</taxon>
        <taxon>Streptomyces</taxon>
    </lineage>
</organism>
<dbReference type="Gene3D" id="3.40.50.620">
    <property type="entry name" value="HUPs"/>
    <property type="match status" value="2"/>
</dbReference>
<dbReference type="RefSeq" id="WP_241058841.1">
    <property type="nucleotide sequence ID" value="NZ_JAKWJU010000002.1"/>
</dbReference>
<dbReference type="PRINTS" id="PR01438">
    <property type="entry name" value="UNVRSLSTRESS"/>
</dbReference>
<dbReference type="Pfam" id="PF00582">
    <property type="entry name" value="Usp"/>
    <property type="match status" value="2"/>
</dbReference>
<gene>
    <name evidence="3" type="ORF">MMA15_10500</name>
</gene>
<comment type="caution">
    <text evidence="3">The sequence shown here is derived from an EMBL/GenBank/DDBJ whole genome shotgun (WGS) entry which is preliminary data.</text>
</comment>
<feature type="domain" description="UspA" evidence="2">
    <location>
        <begin position="15"/>
        <end position="142"/>
    </location>
</feature>
<evidence type="ECO:0000259" key="2">
    <source>
        <dbReference type="Pfam" id="PF00582"/>
    </source>
</evidence>
<reference evidence="3" key="2">
    <citation type="journal article" date="2023" name="Int. J. Syst. Evol. Microbiol.">
        <title>Streptomyces marispadix sp. nov., isolated from marine beach sediment of the Northern Coast of Portugal.</title>
        <authorList>
            <person name="dos Santos J.D.N."/>
            <person name="Vitorino I.R."/>
            <person name="Kallscheuer N."/>
            <person name="Srivastava A."/>
            <person name="Krautwurst S."/>
            <person name="Marz M."/>
            <person name="Jogler C."/>
            <person name="Lobo Da Cunha A."/>
            <person name="Catita J."/>
            <person name="Goncalves H."/>
            <person name="Gonzalez I."/>
            <person name="Reyes F."/>
            <person name="Lage O.M."/>
        </authorList>
    </citation>
    <scope>NUCLEOTIDE SEQUENCE</scope>
    <source>
        <strain evidence="3">M600PL45_2</strain>
    </source>
</reference>
<dbReference type="Proteomes" id="UP001166784">
    <property type="component" value="Unassembled WGS sequence"/>
</dbReference>
<keyword evidence="4" id="KW-1185">Reference proteome</keyword>
<feature type="domain" description="UspA" evidence="2">
    <location>
        <begin position="155"/>
        <end position="292"/>
    </location>
</feature>